<evidence type="ECO:0000259" key="1">
    <source>
        <dbReference type="PROSITE" id="PS51677"/>
    </source>
</evidence>
<dbReference type="OrthoDB" id="2649545at2"/>
<dbReference type="PANTHER" id="PTHR10587:SF137">
    <property type="entry name" value="4-DEOXY-4-FORMAMIDO-L-ARABINOSE-PHOSPHOUNDECAPRENOL DEFORMYLASE ARND-RELATED"/>
    <property type="match status" value="1"/>
</dbReference>
<feature type="domain" description="NodB homology" evidence="1">
    <location>
        <begin position="24"/>
        <end position="205"/>
    </location>
</feature>
<dbReference type="EMBL" id="VYKK01000008">
    <property type="protein sequence ID" value="KAA9005334.1"/>
    <property type="molecule type" value="Genomic_DNA"/>
</dbReference>
<dbReference type="SUPFAM" id="SSF88713">
    <property type="entry name" value="Glycoside hydrolase/deacetylase"/>
    <property type="match status" value="1"/>
</dbReference>
<gene>
    <name evidence="2" type="ORF">F4V43_07610</name>
</gene>
<name>A0A5J5GD12_9BACL</name>
<dbReference type="Proteomes" id="UP000367750">
    <property type="component" value="Unassembled WGS sequence"/>
</dbReference>
<evidence type="ECO:0000313" key="2">
    <source>
        <dbReference type="EMBL" id="KAA9005334.1"/>
    </source>
</evidence>
<dbReference type="InterPro" id="IPR011330">
    <property type="entry name" value="Glyco_hydro/deAcase_b/a-brl"/>
</dbReference>
<comment type="caution">
    <text evidence="2">The sequence shown here is derived from an EMBL/GenBank/DDBJ whole genome shotgun (WGS) entry which is preliminary data.</text>
</comment>
<dbReference type="AlphaFoldDB" id="A0A5J5GD12"/>
<evidence type="ECO:0000313" key="3">
    <source>
        <dbReference type="Proteomes" id="UP000367750"/>
    </source>
</evidence>
<protein>
    <submittedName>
        <fullName evidence="2">Polysaccharide deacetylase family protein</fullName>
    </submittedName>
</protein>
<sequence length="218" mass="24117">METGDAGEKRTESLLVDRVPVRRLAVALTFDDGPDPAYTPEIADILRRNGGRATFFVIGQELERSADIARMLHEEGHELGNHTQTHASLTALTEAERRAELESADRLLEALTGRRPRLFRPPYLAIDAETARTGEAMGYRAVGAANLKAEDWRMPGTAHILEHTRSEVRPGSILIFHDGLGDRSQTVEAVSVLVPELRKQGYELVTVSRLLEMAEQGL</sequence>
<reference evidence="2 3" key="1">
    <citation type="submission" date="2019-09" db="EMBL/GenBank/DDBJ databases">
        <title>Bacillus ochoae sp. nov., Paenibacillus whitsoniae sp. nov., Paenibacillus spiritus sp. nov. Isolated from the Mars Exploration Rover during spacecraft assembly.</title>
        <authorList>
            <person name="Seuylemezian A."/>
            <person name="Vaishampayan P."/>
        </authorList>
    </citation>
    <scope>NUCLEOTIDE SEQUENCE [LARGE SCALE GENOMIC DNA]</scope>
    <source>
        <strain evidence="2 3">MER_111</strain>
    </source>
</reference>
<accession>A0A5J5GD12</accession>
<dbReference type="InterPro" id="IPR050248">
    <property type="entry name" value="Polysacc_deacetylase_ArnD"/>
</dbReference>
<dbReference type="GO" id="GO:0016810">
    <property type="term" value="F:hydrolase activity, acting on carbon-nitrogen (but not peptide) bonds"/>
    <property type="evidence" value="ECO:0007669"/>
    <property type="project" value="InterPro"/>
</dbReference>
<dbReference type="CDD" id="cd10917">
    <property type="entry name" value="CE4_NodB_like_6s_7s"/>
    <property type="match status" value="1"/>
</dbReference>
<dbReference type="GO" id="GO:0005975">
    <property type="term" value="P:carbohydrate metabolic process"/>
    <property type="evidence" value="ECO:0007669"/>
    <property type="project" value="InterPro"/>
</dbReference>
<dbReference type="Pfam" id="PF01522">
    <property type="entry name" value="Polysacc_deac_1"/>
    <property type="match status" value="1"/>
</dbReference>
<proteinExistence type="predicted"/>
<dbReference type="RefSeq" id="WP_150457646.1">
    <property type="nucleotide sequence ID" value="NZ_VYKK01000008.1"/>
</dbReference>
<keyword evidence="3" id="KW-1185">Reference proteome</keyword>
<dbReference type="Gene3D" id="3.20.20.370">
    <property type="entry name" value="Glycoside hydrolase/deacetylase"/>
    <property type="match status" value="1"/>
</dbReference>
<dbReference type="InterPro" id="IPR002509">
    <property type="entry name" value="NODB_dom"/>
</dbReference>
<organism evidence="2 3">
    <name type="scientific">Paenibacillus spiritus</name>
    <dbReference type="NCBI Taxonomy" id="2496557"/>
    <lineage>
        <taxon>Bacteria</taxon>
        <taxon>Bacillati</taxon>
        <taxon>Bacillota</taxon>
        <taxon>Bacilli</taxon>
        <taxon>Bacillales</taxon>
        <taxon>Paenibacillaceae</taxon>
        <taxon>Paenibacillus</taxon>
    </lineage>
</organism>
<dbReference type="PANTHER" id="PTHR10587">
    <property type="entry name" value="GLYCOSYL TRANSFERASE-RELATED"/>
    <property type="match status" value="1"/>
</dbReference>
<dbReference type="PROSITE" id="PS51677">
    <property type="entry name" value="NODB"/>
    <property type="match status" value="1"/>
</dbReference>